<gene>
    <name evidence="1" type="ORF">PR048_026566</name>
</gene>
<evidence type="ECO:0000313" key="2">
    <source>
        <dbReference type="Proteomes" id="UP001159363"/>
    </source>
</evidence>
<organism evidence="1 2">
    <name type="scientific">Dryococelus australis</name>
    <dbReference type="NCBI Taxonomy" id="614101"/>
    <lineage>
        <taxon>Eukaryota</taxon>
        <taxon>Metazoa</taxon>
        <taxon>Ecdysozoa</taxon>
        <taxon>Arthropoda</taxon>
        <taxon>Hexapoda</taxon>
        <taxon>Insecta</taxon>
        <taxon>Pterygota</taxon>
        <taxon>Neoptera</taxon>
        <taxon>Polyneoptera</taxon>
        <taxon>Phasmatodea</taxon>
        <taxon>Verophasmatodea</taxon>
        <taxon>Anareolatae</taxon>
        <taxon>Phasmatidae</taxon>
        <taxon>Eurycanthinae</taxon>
        <taxon>Dryococelus</taxon>
    </lineage>
</organism>
<evidence type="ECO:0000313" key="1">
    <source>
        <dbReference type="EMBL" id="KAJ8872950.1"/>
    </source>
</evidence>
<dbReference type="Proteomes" id="UP001159363">
    <property type="component" value="Chromosome 10"/>
</dbReference>
<name>A0ABQ9GLQ1_9NEOP</name>
<reference evidence="1 2" key="1">
    <citation type="submission" date="2023-02" db="EMBL/GenBank/DDBJ databases">
        <title>LHISI_Scaffold_Assembly.</title>
        <authorList>
            <person name="Stuart O.P."/>
            <person name="Cleave R."/>
            <person name="Magrath M.J.L."/>
            <person name="Mikheyev A.S."/>
        </authorList>
    </citation>
    <scope>NUCLEOTIDE SEQUENCE [LARGE SCALE GENOMIC DNA]</scope>
    <source>
        <strain evidence="1">Daus_M_001</strain>
        <tissue evidence="1">Leg muscle</tissue>
    </source>
</reference>
<protein>
    <submittedName>
        <fullName evidence="1">Uncharacterized protein</fullName>
    </submittedName>
</protein>
<proteinExistence type="predicted"/>
<keyword evidence="2" id="KW-1185">Reference proteome</keyword>
<sequence>MYSQIEIHPDDRKYQKIFWRLTPQDDAYVVVKHIYVCVASSFYQSLKTLHELATDETYQFPWAPQLEEDLSCEAAHKVKTVHLETIERRFSPHT</sequence>
<dbReference type="EMBL" id="JARBHB010000011">
    <property type="protein sequence ID" value="KAJ8872950.1"/>
    <property type="molecule type" value="Genomic_DNA"/>
</dbReference>
<comment type="caution">
    <text evidence="1">The sequence shown here is derived from an EMBL/GenBank/DDBJ whole genome shotgun (WGS) entry which is preliminary data.</text>
</comment>
<accession>A0ABQ9GLQ1</accession>